<dbReference type="GO" id="GO:0006508">
    <property type="term" value="P:proteolysis"/>
    <property type="evidence" value="ECO:0007669"/>
    <property type="project" value="InterPro"/>
</dbReference>
<dbReference type="GO" id="GO:0004190">
    <property type="term" value="F:aspartic-type endopeptidase activity"/>
    <property type="evidence" value="ECO:0007669"/>
    <property type="project" value="InterPro"/>
</dbReference>
<dbReference type="EMBL" id="JABDTM020022211">
    <property type="protein sequence ID" value="KAH0816014.1"/>
    <property type="molecule type" value="Genomic_DNA"/>
</dbReference>
<keyword evidence="3" id="KW-0540">Nuclease</keyword>
<keyword evidence="5" id="KW-0378">Hydrolase</keyword>
<dbReference type="InterPro" id="IPR050951">
    <property type="entry name" value="Retrovirus_Pol_polyprotein"/>
</dbReference>
<keyword evidence="9" id="KW-1185">Reference proteome</keyword>
<feature type="region of interest" description="Disordered" evidence="6">
    <location>
        <begin position="1"/>
        <end position="23"/>
    </location>
</feature>
<dbReference type="PROSITE" id="PS50175">
    <property type="entry name" value="ASP_PROT_RETROV"/>
    <property type="match status" value="1"/>
</dbReference>
<evidence type="ECO:0000259" key="7">
    <source>
        <dbReference type="PROSITE" id="PS50175"/>
    </source>
</evidence>
<dbReference type="InterPro" id="IPR045358">
    <property type="entry name" value="Ty3_capsid"/>
</dbReference>
<name>A0A8J6HJW7_TENMO</name>
<dbReference type="Gene3D" id="3.10.10.10">
    <property type="entry name" value="HIV Type 1 Reverse Transcriptase, subunit A, domain 1"/>
    <property type="match status" value="1"/>
</dbReference>
<dbReference type="SUPFAM" id="SSF56672">
    <property type="entry name" value="DNA/RNA polymerases"/>
    <property type="match status" value="1"/>
</dbReference>
<keyword evidence="1" id="KW-0808">Transferase</keyword>
<dbReference type="PANTHER" id="PTHR37984">
    <property type="entry name" value="PROTEIN CBG26694"/>
    <property type="match status" value="1"/>
</dbReference>
<dbReference type="Gene3D" id="2.40.70.10">
    <property type="entry name" value="Acid Proteases"/>
    <property type="match status" value="1"/>
</dbReference>
<dbReference type="InterPro" id="IPR043128">
    <property type="entry name" value="Rev_trsase/Diguanyl_cyclase"/>
</dbReference>
<dbReference type="GO" id="GO:0071897">
    <property type="term" value="P:DNA biosynthetic process"/>
    <property type="evidence" value="ECO:0007669"/>
    <property type="project" value="UniProtKB-ARBA"/>
</dbReference>
<feature type="compositionally biased region" description="Pro residues" evidence="6">
    <location>
        <begin position="1"/>
        <end position="12"/>
    </location>
</feature>
<sequence>MSLSAPPGPSSPEPTTDEVEEEQQFYESLLDKHIERKVNASLRRNVQQESRRGDAPSPSPPTDSSYGPHAGGEAHQPKVTGEIIPWFDPENQSCVVTSWVQKIEQLGAIHRWSDYEKICYMQLRLKGAARDWFNRLTDYDKTWEEWKALLQHAFPRCVDYATTLEELVARKKLPNESITTYYHAKLSLIRQCRLDNEATLSCLIKGLPLDLQSNTRAFQCHTPDELYAGFLAPEPDETHRLPQNSVVRTSDVKLIDNARMNNAYKKKCFIKEKEVCVYLDTGSEVNVMSDMCAKNLRMSPKPKQTVLRGFGGASIECSTECEFVLKIDGLALDTSAVLTTADMGDVDLIVGQPVINREGLLFLVSEGQAALTEELTNLLAKIILEQEEPRPRVIVKEETTLQARMTTTVPVKIEDALEGVSFYLAPKIHPVGGKLLCTPGGVLDATSPVIFLTNVGEEAIQVKAGRLVGRCESCQEAESSAVLGVSVSEKSLPIALCDVDYDKSLSHSERDQLFALLNRWSSCFANSTKDLNAVKGEGIEITLCEGTQPVCYRPCRLPLKEREYVREKVKDLLDSGIIRESVSNFASPVILVKKKTGDYRLCVDYRALNKKTVKNIYPMPNIEEQLTKLAGKVYFTSLDCSQGFHQIPVLVYMDDLLLPSSSVDEGLQLLTKVFELLDKAGLKLNLKKCSFLKTEIEYLGHHIGSGGITPGMKKTAAVDKFKRPTSVHEHVDALSRNAIEHNVNAVHLDESDWFLTVQLQDETLNQIVDRLRENSEPELARCFVFKNNRLYRKALDGPRLVVPTHYWFARMARFVKKYVDACLECAYNKGEYGRSEGKLHPIPKPDVPMHTVHIDHVGPFPKSKAVKPTRTLGSAECLWRESFTRT</sequence>
<dbReference type="InterPro" id="IPR043502">
    <property type="entry name" value="DNA/RNA_pol_sf"/>
</dbReference>
<dbReference type="Pfam" id="PF00078">
    <property type="entry name" value="RVT_1"/>
    <property type="match status" value="1"/>
</dbReference>
<dbReference type="Gene3D" id="3.30.70.270">
    <property type="match status" value="1"/>
</dbReference>
<dbReference type="PANTHER" id="PTHR37984:SF5">
    <property type="entry name" value="PROTEIN NYNRIN-LIKE"/>
    <property type="match status" value="1"/>
</dbReference>
<evidence type="ECO:0000256" key="2">
    <source>
        <dbReference type="ARBA" id="ARBA00022695"/>
    </source>
</evidence>
<organism evidence="8 9">
    <name type="scientific">Tenebrio molitor</name>
    <name type="common">Yellow mealworm beetle</name>
    <dbReference type="NCBI Taxonomy" id="7067"/>
    <lineage>
        <taxon>Eukaryota</taxon>
        <taxon>Metazoa</taxon>
        <taxon>Ecdysozoa</taxon>
        <taxon>Arthropoda</taxon>
        <taxon>Hexapoda</taxon>
        <taxon>Insecta</taxon>
        <taxon>Pterygota</taxon>
        <taxon>Neoptera</taxon>
        <taxon>Endopterygota</taxon>
        <taxon>Coleoptera</taxon>
        <taxon>Polyphaga</taxon>
        <taxon>Cucujiformia</taxon>
        <taxon>Tenebrionidae</taxon>
        <taxon>Tenebrio</taxon>
    </lineage>
</organism>
<proteinExistence type="predicted"/>
<keyword evidence="4" id="KW-0255">Endonuclease</keyword>
<evidence type="ECO:0000256" key="1">
    <source>
        <dbReference type="ARBA" id="ARBA00022679"/>
    </source>
</evidence>
<dbReference type="InterPro" id="IPR021109">
    <property type="entry name" value="Peptidase_aspartic_dom_sf"/>
</dbReference>
<comment type="caution">
    <text evidence="8">The sequence shown here is derived from an EMBL/GenBank/DDBJ whole genome shotgun (WGS) entry which is preliminary data.</text>
</comment>
<dbReference type="Proteomes" id="UP000719412">
    <property type="component" value="Unassembled WGS sequence"/>
</dbReference>
<dbReference type="InterPro" id="IPR000477">
    <property type="entry name" value="RT_dom"/>
</dbReference>
<evidence type="ECO:0000256" key="5">
    <source>
        <dbReference type="ARBA" id="ARBA00022801"/>
    </source>
</evidence>
<evidence type="ECO:0000256" key="3">
    <source>
        <dbReference type="ARBA" id="ARBA00022722"/>
    </source>
</evidence>
<dbReference type="SUPFAM" id="SSF50630">
    <property type="entry name" value="Acid proteases"/>
    <property type="match status" value="1"/>
</dbReference>
<feature type="region of interest" description="Disordered" evidence="6">
    <location>
        <begin position="37"/>
        <end position="75"/>
    </location>
</feature>
<dbReference type="Pfam" id="PF19259">
    <property type="entry name" value="Ty3_capsid"/>
    <property type="match status" value="1"/>
</dbReference>
<dbReference type="CDD" id="cd01647">
    <property type="entry name" value="RT_LTR"/>
    <property type="match status" value="1"/>
</dbReference>
<gene>
    <name evidence="8" type="ORF">GEV33_006778</name>
</gene>
<accession>A0A8J6HJW7</accession>
<evidence type="ECO:0000256" key="4">
    <source>
        <dbReference type="ARBA" id="ARBA00022759"/>
    </source>
</evidence>
<reference evidence="8" key="2">
    <citation type="submission" date="2021-08" db="EMBL/GenBank/DDBJ databases">
        <authorList>
            <person name="Eriksson T."/>
        </authorList>
    </citation>
    <scope>NUCLEOTIDE SEQUENCE</scope>
    <source>
        <strain evidence="8">Stoneville</strain>
        <tissue evidence="8">Whole head</tissue>
    </source>
</reference>
<evidence type="ECO:0000313" key="8">
    <source>
        <dbReference type="EMBL" id="KAH0816014.1"/>
    </source>
</evidence>
<dbReference type="InterPro" id="IPR001995">
    <property type="entry name" value="Peptidase_A2_cat"/>
</dbReference>
<evidence type="ECO:0000313" key="9">
    <source>
        <dbReference type="Proteomes" id="UP000719412"/>
    </source>
</evidence>
<dbReference type="GO" id="GO:0004519">
    <property type="term" value="F:endonuclease activity"/>
    <property type="evidence" value="ECO:0007669"/>
    <property type="project" value="UniProtKB-KW"/>
</dbReference>
<keyword evidence="2" id="KW-0548">Nucleotidyltransferase</keyword>
<feature type="domain" description="Peptidase A2" evidence="7">
    <location>
        <begin position="275"/>
        <end position="312"/>
    </location>
</feature>
<protein>
    <recommendedName>
        <fullName evidence="7">Peptidase A2 domain-containing protein</fullName>
    </recommendedName>
</protein>
<dbReference type="AlphaFoldDB" id="A0A8J6HJW7"/>
<reference evidence="8" key="1">
    <citation type="journal article" date="2020" name="J Insects Food Feed">
        <title>The yellow mealworm (Tenebrio molitor) genome: a resource for the emerging insects as food and feed industry.</title>
        <authorList>
            <person name="Eriksson T."/>
            <person name="Andere A."/>
            <person name="Kelstrup H."/>
            <person name="Emery V."/>
            <person name="Picard C."/>
        </authorList>
    </citation>
    <scope>NUCLEOTIDE SEQUENCE</scope>
    <source>
        <strain evidence="8">Stoneville</strain>
        <tissue evidence="8">Whole head</tissue>
    </source>
</reference>
<evidence type="ECO:0000256" key="6">
    <source>
        <dbReference type="SAM" id="MobiDB-lite"/>
    </source>
</evidence>
<dbReference type="GO" id="GO:0016779">
    <property type="term" value="F:nucleotidyltransferase activity"/>
    <property type="evidence" value="ECO:0007669"/>
    <property type="project" value="UniProtKB-KW"/>
</dbReference>
<dbReference type="CDD" id="cd00303">
    <property type="entry name" value="retropepsin_like"/>
    <property type="match status" value="1"/>
</dbReference>